<evidence type="ECO:0000256" key="1">
    <source>
        <dbReference type="SAM" id="Phobius"/>
    </source>
</evidence>
<reference evidence="3 4" key="1">
    <citation type="submission" date="2020-08" db="EMBL/GenBank/DDBJ databases">
        <title>Cohnella phylogeny.</title>
        <authorList>
            <person name="Dunlap C."/>
        </authorList>
    </citation>
    <scope>NUCLEOTIDE SEQUENCE [LARGE SCALE GENOMIC DNA]</scope>
    <source>
        <strain evidence="3 4">DSM 28246</strain>
    </source>
</reference>
<feature type="domain" description="Phosphatidic acid phosphatase type 2/haloperoxidase" evidence="2">
    <location>
        <begin position="52"/>
        <end position="160"/>
    </location>
</feature>
<keyword evidence="1" id="KW-1133">Transmembrane helix</keyword>
<dbReference type="GO" id="GO:0050380">
    <property type="term" value="F:undecaprenyl-diphosphatase activity"/>
    <property type="evidence" value="ECO:0007669"/>
    <property type="project" value="InterPro"/>
</dbReference>
<dbReference type="InterPro" id="IPR000326">
    <property type="entry name" value="PAP2/HPO"/>
</dbReference>
<dbReference type="AlphaFoldDB" id="A0A7X0RKS8"/>
<dbReference type="EMBL" id="JACJVP010000001">
    <property type="protein sequence ID" value="MBB6669287.1"/>
    <property type="molecule type" value="Genomic_DNA"/>
</dbReference>
<sequence length="188" mass="20759">MNVQLFQWLNEAAGRYAWLDDLMKVCAQDIVWIMLAILALMWFTGRESNQKLVVYACLTAAAALLLASLISPEVNHPRPFVDHQVNQLIPHAPDPSFPSDHATLAFSLAFAVLFGNRRFGVLLLGLATLTGIARVFVGVHYPADIAGAVVLSFIVGIVVWGLRWRLEAVPLFFIRLYRKIVPGSSSSS</sequence>
<dbReference type="SMART" id="SM00014">
    <property type="entry name" value="acidPPc"/>
    <property type="match status" value="1"/>
</dbReference>
<feature type="transmembrane region" description="Helical" evidence="1">
    <location>
        <begin position="27"/>
        <end position="45"/>
    </location>
</feature>
<dbReference type="SUPFAM" id="SSF48317">
    <property type="entry name" value="Acid phosphatase/Vanadium-dependent haloperoxidase"/>
    <property type="match status" value="1"/>
</dbReference>
<dbReference type="RefSeq" id="WP_185140712.1">
    <property type="nucleotide sequence ID" value="NZ_JACJVP010000001.1"/>
</dbReference>
<keyword evidence="4" id="KW-1185">Reference proteome</keyword>
<organism evidence="3 4">
    <name type="scientific">Cohnella nanjingensis</name>
    <dbReference type="NCBI Taxonomy" id="1387779"/>
    <lineage>
        <taxon>Bacteria</taxon>
        <taxon>Bacillati</taxon>
        <taxon>Bacillota</taxon>
        <taxon>Bacilli</taxon>
        <taxon>Bacillales</taxon>
        <taxon>Paenibacillaceae</taxon>
        <taxon>Cohnella</taxon>
    </lineage>
</organism>
<protein>
    <submittedName>
        <fullName evidence="3">Undecaprenyl-diphosphatase</fullName>
    </submittedName>
</protein>
<gene>
    <name evidence="3" type="ORF">H7C19_01145</name>
</gene>
<evidence type="ECO:0000259" key="2">
    <source>
        <dbReference type="SMART" id="SM00014"/>
    </source>
</evidence>
<feature type="transmembrane region" description="Helical" evidence="1">
    <location>
        <begin position="121"/>
        <end position="139"/>
    </location>
</feature>
<dbReference type="PANTHER" id="PTHR14969:SF58">
    <property type="entry name" value="UNDECAPRENYL-DIPHOSPHATASE BCRC"/>
    <property type="match status" value="1"/>
</dbReference>
<dbReference type="Gene3D" id="1.20.144.10">
    <property type="entry name" value="Phosphatidic acid phosphatase type 2/haloperoxidase"/>
    <property type="match status" value="1"/>
</dbReference>
<accession>A0A7X0RKS8</accession>
<keyword evidence="1" id="KW-0812">Transmembrane</keyword>
<evidence type="ECO:0000313" key="4">
    <source>
        <dbReference type="Proteomes" id="UP000547209"/>
    </source>
</evidence>
<dbReference type="Pfam" id="PF01569">
    <property type="entry name" value="PAP2"/>
    <property type="match status" value="1"/>
</dbReference>
<comment type="caution">
    <text evidence="3">The sequence shown here is derived from an EMBL/GenBank/DDBJ whole genome shotgun (WGS) entry which is preliminary data.</text>
</comment>
<dbReference type="Proteomes" id="UP000547209">
    <property type="component" value="Unassembled WGS sequence"/>
</dbReference>
<dbReference type="PANTHER" id="PTHR14969">
    <property type="entry name" value="SPHINGOSINE-1-PHOSPHATE PHOSPHOHYDROLASE"/>
    <property type="match status" value="1"/>
</dbReference>
<dbReference type="InterPro" id="IPR036938">
    <property type="entry name" value="PAP2/HPO_sf"/>
</dbReference>
<dbReference type="InterPro" id="IPR033879">
    <property type="entry name" value="UPP_Pase"/>
</dbReference>
<feature type="transmembrane region" description="Helical" evidence="1">
    <location>
        <begin position="145"/>
        <end position="166"/>
    </location>
</feature>
<keyword evidence="1" id="KW-0472">Membrane</keyword>
<feature type="transmembrane region" description="Helical" evidence="1">
    <location>
        <begin position="52"/>
        <end position="70"/>
    </location>
</feature>
<evidence type="ECO:0000313" key="3">
    <source>
        <dbReference type="EMBL" id="MBB6669287.1"/>
    </source>
</evidence>
<proteinExistence type="predicted"/>
<dbReference type="CDD" id="cd03385">
    <property type="entry name" value="PAP2_BcrC_like"/>
    <property type="match status" value="1"/>
</dbReference>
<name>A0A7X0RKS8_9BACL</name>
<dbReference type="GO" id="GO:0005886">
    <property type="term" value="C:plasma membrane"/>
    <property type="evidence" value="ECO:0007669"/>
    <property type="project" value="InterPro"/>
</dbReference>